<dbReference type="Proteomes" id="UP000245754">
    <property type="component" value="Unassembled WGS sequence"/>
</dbReference>
<dbReference type="EMBL" id="QGGT01000002">
    <property type="protein sequence ID" value="PWK34808.1"/>
    <property type="molecule type" value="Genomic_DNA"/>
</dbReference>
<keyword evidence="3" id="KW-1185">Reference proteome</keyword>
<feature type="chain" id="PRO_5016410649" evidence="1">
    <location>
        <begin position="26"/>
        <end position="96"/>
    </location>
</feature>
<feature type="signal peptide" evidence="1">
    <location>
        <begin position="1"/>
        <end position="25"/>
    </location>
</feature>
<reference evidence="2 3" key="1">
    <citation type="submission" date="2018-05" db="EMBL/GenBank/DDBJ databases">
        <title>Genomic Encyclopedia of Type Strains, Phase IV (KMG-V): Genome sequencing to study the core and pangenomes of soil and plant-associated prokaryotes.</title>
        <authorList>
            <person name="Whitman W."/>
        </authorList>
    </citation>
    <scope>NUCLEOTIDE SEQUENCE [LARGE SCALE GENOMIC DNA]</scope>
    <source>
        <strain evidence="2 3">SLV-132</strain>
    </source>
</reference>
<dbReference type="AlphaFoldDB" id="A0A316EUI0"/>
<protein>
    <submittedName>
        <fullName evidence="2">Uncharacterized protein</fullName>
    </submittedName>
</protein>
<organism evidence="2 3">
    <name type="scientific">Cupriavidus plantarum</name>
    <dbReference type="NCBI Taxonomy" id="942865"/>
    <lineage>
        <taxon>Bacteria</taxon>
        <taxon>Pseudomonadati</taxon>
        <taxon>Pseudomonadota</taxon>
        <taxon>Betaproteobacteria</taxon>
        <taxon>Burkholderiales</taxon>
        <taxon>Burkholderiaceae</taxon>
        <taxon>Cupriavidus</taxon>
    </lineage>
</organism>
<sequence length="96" mass="10251">MYTKLAKTLFVVSTMTFGLSQAAHAAWSDTFVPASASTKHVSTTCKLGGFDPYTDGTHMGPRDPYTDGGNRIGMRDTYTDGARAMPARGECASHLS</sequence>
<evidence type="ECO:0000256" key="1">
    <source>
        <dbReference type="SAM" id="SignalP"/>
    </source>
</evidence>
<proteinExistence type="predicted"/>
<keyword evidence="1" id="KW-0732">Signal</keyword>
<dbReference type="RefSeq" id="WP_109582907.1">
    <property type="nucleotide sequence ID" value="NZ_QGGT01000002.1"/>
</dbReference>
<name>A0A316EUI0_9BURK</name>
<gene>
    <name evidence="2" type="ORF">C7419_10281</name>
</gene>
<evidence type="ECO:0000313" key="3">
    <source>
        <dbReference type="Proteomes" id="UP000245754"/>
    </source>
</evidence>
<evidence type="ECO:0000313" key="2">
    <source>
        <dbReference type="EMBL" id="PWK34808.1"/>
    </source>
</evidence>
<comment type="caution">
    <text evidence="2">The sequence shown here is derived from an EMBL/GenBank/DDBJ whole genome shotgun (WGS) entry which is preliminary data.</text>
</comment>
<accession>A0A316EUI0</accession>